<dbReference type="RefSeq" id="WP_009146654.1">
    <property type="nucleotide sequence ID" value="NZ_CP121471.1"/>
</dbReference>
<evidence type="ECO:0000313" key="2">
    <source>
        <dbReference type="Proteomes" id="UP000002964"/>
    </source>
</evidence>
<reference evidence="1 2" key="2">
    <citation type="submission" date="2011-11" db="EMBL/GenBank/DDBJ databases">
        <authorList>
            <consortium name="US DOE Joint Genome Institute"/>
            <person name="Lucas S."/>
            <person name="Han J."/>
            <person name="Lapidus A."/>
            <person name="Cheng J.-F."/>
            <person name="Goodwin L."/>
            <person name="Pitluck S."/>
            <person name="Peters L."/>
            <person name="Ovchinnikova G."/>
            <person name="Zhang X."/>
            <person name="Detter J.C."/>
            <person name="Han C."/>
            <person name="Tapia R."/>
            <person name="Land M."/>
            <person name="Hauser L."/>
            <person name="Kyrpides N."/>
            <person name="Ivanova N."/>
            <person name="Pagani I."/>
            <person name="Vogl K."/>
            <person name="Liu Z."/>
            <person name="Overmann J."/>
            <person name="Frigaard N.-U."/>
            <person name="Bryant D."/>
            <person name="Woyke T."/>
        </authorList>
    </citation>
    <scope>NUCLEOTIDE SEQUENCE [LARGE SCALE GENOMIC DNA]</scope>
    <source>
        <strain evidence="1 2">970</strain>
    </source>
</reference>
<dbReference type="OrthoDB" id="9971549at2"/>
<gene>
    <name evidence="1" type="ORF">Thi970DRAFT_00172</name>
</gene>
<organism evidence="1 2">
    <name type="scientific">Thiorhodovibrio frisius</name>
    <dbReference type="NCBI Taxonomy" id="631362"/>
    <lineage>
        <taxon>Bacteria</taxon>
        <taxon>Pseudomonadati</taxon>
        <taxon>Pseudomonadota</taxon>
        <taxon>Gammaproteobacteria</taxon>
        <taxon>Chromatiales</taxon>
        <taxon>Chromatiaceae</taxon>
        <taxon>Thiorhodovibrio</taxon>
    </lineage>
</organism>
<dbReference type="HOGENOM" id="CLU_1420875_0_0_6"/>
<protein>
    <submittedName>
        <fullName evidence="1">Uncharacterized protein</fullName>
    </submittedName>
</protein>
<reference evidence="2" key="1">
    <citation type="submission" date="2011-06" db="EMBL/GenBank/DDBJ databases">
        <authorList>
            <consortium name="US DOE Joint Genome Institute (JGI-PGF)"/>
            <person name="Lucas S."/>
            <person name="Han J."/>
            <person name="Lapidus A."/>
            <person name="Cheng J.-F."/>
            <person name="Goodwin L."/>
            <person name="Pitluck S."/>
            <person name="Peters L."/>
            <person name="Land M.L."/>
            <person name="Hauser L."/>
            <person name="Vogl K."/>
            <person name="Liu Z."/>
            <person name="Overmann J."/>
            <person name="Frigaard N.-U."/>
            <person name="Bryant D.A."/>
            <person name="Woyke T.J."/>
        </authorList>
    </citation>
    <scope>NUCLEOTIDE SEQUENCE [LARGE SCALE GENOMIC DNA]</scope>
    <source>
        <strain evidence="2">970</strain>
    </source>
</reference>
<proteinExistence type="predicted"/>
<keyword evidence="2" id="KW-1185">Reference proteome</keyword>
<evidence type="ECO:0000313" key="1">
    <source>
        <dbReference type="EMBL" id="EIC24031.1"/>
    </source>
</evidence>
<dbReference type="AlphaFoldDB" id="H8YVU1"/>
<accession>H8YVU1</accession>
<name>H8YVU1_9GAMM</name>
<sequence>MTDHLLPADLAQTDLLQAYQQCRADLQSLSDGRQGSGAGWATFTARQLQVVQTIAPDPATLASQLATVPFDPATGFGWTLWQSERGVQACSLATLLADLSAQSVPLDGEFATATASLALQYRTGAWHLTQLIEVAPGEDVAVLACDQAYLARPPAAGHLQYRVYWAQDSNHGYRPRWSRLLHLEAQADKAA</sequence>
<dbReference type="STRING" id="631362.Thi970DRAFT_00172"/>
<dbReference type="Proteomes" id="UP000002964">
    <property type="component" value="Unassembled WGS sequence"/>
</dbReference>
<dbReference type="EMBL" id="JH603163">
    <property type="protein sequence ID" value="EIC24031.1"/>
    <property type="molecule type" value="Genomic_DNA"/>
</dbReference>